<dbReference type="SUPFAM" id="SSF51126">
    <property type="entry name" value="Pectin lyase-like"/>
    <property type="match status" value="1"/>
</dbReference>
<keyword evidence="11" id="KW-1185">Reference proteome</keyword>
<evidence type="ECO:0000256" key="6">
    <source>
        <dbReference type="ARBA" id="ARBA00023180"/>
    </source>
</evidence>
<dbReference type="InterPro" id="IPR012334">
    <property type="entry name" value="Pectin_lyas_fold"/>
</dbReference>
<comment type="similarity">
    <text evidence="2 9">Belongs to the glycosyl hydrolase 28 family.</text>
</comment>
<sequence>MSFIALLMNADDHRSDASSGNQAPNPTFPTLRAHISRRRYIAGKPKLCKVPASGTNATDDAPAIRSAFSKCNRGGKVVFSAPTYYVNSVLNITGLENIEVDIQGKLLWSTDIPYWLNHSLPIGYQNHTTAFVLSGNNVRIDGHGVGNLDGNGDYWYQWIKKQPNTSNYPGRPHQITLNGLTNSIIEGLSFFRSQMWTFSIIHSHNNVLENILVNNTGNVVSSSNTDGANTMFSSNITMRNWTVYNGDDSIAIKANSTNISILNSKFYNGLGIAIGSIGQYFGQFETIENLRAENIQYFNTLHAFYMKTWTADQNGYPPNGGGGGVGFAENLYLKNLTVQGLRGAAFAISQCTRFKGAPGVGNCTNSQFQIRDVGIDGMVGTSKSSRVVSLQCSAEKPCTDIKLANIDLRLSNTSAADSYLCGNVVDAKGWACTGKVCEGGSETGEC</sequence>
<keyword evidence="7 9" id="KW-0326">Glycosidase</keyword>
<dbReference type="PANTHER" id="PTHR31736:SF8">
    <property type="entry name" value="PUTATIVE (AFU_ORTHOLOGUE AFUA_7G06410)-RELATED"/>
    <property type="match status" value="1"/>
</dbReference>
<evidence type="ECO:0000256" key="2">
    <source>
        <dbReference type="ARBA" id="ARBA00008834"/>
    </source>
</evidence>
<dbReference type="EMBL" id="MU001509">
    <property type="protein sequence ID" value="KAF2439385.1"/>
    <property type="molecule type" value="Genomic_DNA"/>
</dbReference>
<evidence type="ECO:0000313" key="10">
    <source>
        <dbReference type="EMBL" id="KAF2439385.1"/>
    </source>
</evidence>
<evidence type="ECO:0000256" key="1">
    <source>
        <dbReference type="ARBA" id="ARBA00004613"/>
    </source>
</evidence>
<dbReference type="GO" id="GO:0071555">
    <property type="term" value="P:cell wall organization"/>
    <property type="evidence" value="ECO:0007669"/>
    <property type="project" value="UniProtKB-KW"/>
</dbReference>
<dbReference type="InterPro" id="IPR000743">
    <property type="entry name" value="Glyco_hydro_28"/>
</dbReference>
<dbReference type="PANTHER" id="PTHR31736">
    <property type="match status" value="1"/>
</dbReference>
<protein>
    <submittedName>
        <fullName evidence="10">Glycoside hydrolase family 28 protein</fullName>
    </submittedName>
</protein>
<dbReference type="InterPro" id="IPR011050">
    <property type="entry name" value="Pectin_lyase_fold/virulence"/>
</dbReference>
<keyword evidence="5 9" id="KW-0378">Hydrolase</keyword>
<evidence type="ECO:0000256" key="9">
    <source>
        <dbReference type="RuleBase" id="RU361169"/>
    </source>
</evidence>
<keyword evidence="8" id="KW-0961">Cell wall biogenesis/degradation</keyword>
<gene>
    <name evidence="10" type="ORF">P171DRAFT_466563</name>
</gene>
<evidence type="ECO:0000256" key="7">
    <source>
        <dbReference type="ARBA" id="ARBA00023295"/>
    </source>
</evidence>
<evidence type="ECO:0000256" key="4">
    <source>
        <dbReference type="ARBA" id="ARBA00022729"/>
    </source>
</evidence>
<comment type="caution">
    <text evidence="10">The sequence shown here is derived from an EMBL/GenBank/DDBJ whole genome shotgun (WGS) entry which is preliminary data.</text>
</comment>
<keyword evidence="6" id="KW-0325">Glycoprotein</keyword>
<dbReference type="OrthoDB" id="187139at2759"/>
<keyword evidence="4" id="KW-0732">Signal</keyword>
<reference evidence="10" key="1">
    <citation type="journal article" date="2020" name="Stud. Mycol.">
        <title>101 Dothideomycetes genomes: a test case for predicting lifestyles and emergence of pathogens.</title>
        <authorList>
            <person name="Haridas S."/>
            <person name="Albert R."/>
            <person name="Binder M."/>
            <person name="Bloem J."/>
            <person name="Labutti K."/>
            <person name="Salamov A."/>
            <person name="Andreopoulos B."/>
            <person name="Baker S."/>
            <person name="Barry K."/>
            <person name="Bills G."/>
            <person name="Bluhm B."/>
            <person name="Cannon C."/>
            <person name="Castanera R."/>
            <person name="Culley D."/>
            <person name="Daum C."/>
            <person name="Ezra D."/>
            <person name="Gonzalez J."/>
            <person name="Henrissat B."/>
            <person name="Kuo A."/>
            <person name="Liang C."/>
            <person name="Lipzen A."/>
            <person name="Lutzoni F."/>
            <person name="Magnuson J."/>
            <person name="Mondo S."/>
            <person name="Nolan M."/>
            <person name="Ohm R."/>
            <person name="Pangilinan J."/>
            <person name="Park H.-J."/>
            <person name="Ramirez L."/>
            <person name="Alfaro M."/>
            <person name="Sun H."/>
            <person name="Tritt A."/>
            <person name="Yoshinaga Y."/>
            <person name="Zwiers L.-H."/>
            <person name="Turgeon B."/>
            <person name="Goodwin S."/>
            <person name="Spatafora J."/>
            <person name="Crous P."/>
            <person name="Grigoriev I."/>
        </authorList>
    </citation>
    <scope>NUCLEOTIDE SEQUENCE</scope>
    <source>
        <strain evidence="10">CBS 690.94</strain>
    </source>
</reference>
<dbReference type="Proteomes" id="UP000799764">
    <property type="component" value="Unassembled WGS sequence"/>
</dbReference>
<evidence type="ECO:0000256" key="8">
    <source>
        <dbReference type="ARBA" id="ARBA00023316"/>
    </source>
</evidence>
<comment type="subcellular location">
    <subcellularLocation>
        <location evidence="1">Secreted</location>
    </subcellularLocation>
</comment>
<dbReference type="Gene3D" id="2.160.20.10">
    <property type="entry name" value="Single-stranded right-handed beta-helix, Pectin lyase-like"/>
    <property type="match status" value="1"/>
</dbReference>
<name>A0A9P4U6T0_9PLEO</name>
<dbReference type="GO" id="GO:0005975">
    <property type="term" value="P:carbohydrate metabolic process"/>
    <property type="evidence" value="ECO:0007669"/>
    <property type="project" value="InterPro"/>
</dbReference>
<dbReference type="AlphaFoldDB" id="A0A9P4U6T0"/>
<proteinExistence type="inferred from homology"/>
<evidence type="ECO:0000256" key="5">
    <source>
        <dbReference type="ARBA" id="ARBA00022801"/>
    </source>
</evidence>
<keyword evidence="3" id="KW-0964">Secreted</keyword>
<organism evidence="10 11">
    <name type="scientific">Karstenula rhodostoma CBS 690.94</name>
    <dbReference type="NCBI Taxonomy" id="1392251"/>
    <lineage>
        <taxon>Eukaryota</taxon>
        <taxon>Fungi</taxon>
        <taxon>Dikarya</taxon>
        <taxon>Ascomycota</taxon>
        <taxon>Pezizomycotina</taxon>
        <taxon>Dothideomycetes</taxon>
        <taxon>Pleosporomycetidae</taxon>
        <taxon>Pleosporales</taxon>
        <taxon>Massarineae</taxon>
        <taxon>Didymosphaeriaceae</taxon>
        <taxon>Karstenula</taxon>
    </lineage>
</organism>
<evidence type="ECO:0000313" key="11">
    <source>
        <dbReference type="Proteomes" id="UP000799764"/>
    </source>
</evidence>
<dbReference type="Pfam" id="PF00295">
    <property type="entry name" value="Glyco_hydro_28"/>
    <property type="match status" value="1"/>
</dbReference>
<accession>A0A9P4U6T0</accession>
<dbReference type="GO" id="GO:0005576">
    <property type="term" value="C:extracellular region"/>
    <property type="evidence" value="ECO:0007669"/>
    <property type="project" value="UniProtKB-SubCell"/>
</dbReference>
<dbReference type="GO" id="GO:0004650">
    <property type="term" value="F:polygalacturonase activity"/>
    <property type="evidence" value="ECO:0007669"/>
    <property type="project" value="InterPro"/>
</dbReference>
<evidence type="ECO:0000256" key="3">
    <source>
        <dbReference type="ARBA" id="ARBA00022525"/>
    </source>
</evidence>